<comment type="caution">
    <text evidence="1">The sequence shown here is derived from an EMBL/GenBank/DDBJ whole genome shotgun (WGS) entry which is preliminary data.</text>
</comment>
<gene>
    <name evidence="1" type="ORF">PHLCEN_2v11281</name>
</gene>
<protein>
    <submittedName>
        <fullName evidence="1">Uncharacterized protein</fullName>
    </submittedName>
</protein>
<dbReference type="Proteomes" id="UP000186601">
    <property type="component" value="Unassembled WGS sequence"/>
</dbReference>
<reference evidence="1 2" key="1">
    <citation type="submission" date="2018-02" db="EMBL/GenBank/DDBJ databases">
        <title>Genome sequence of the basidiomycete white-rot fungus Phlebia centrifuga.</title>
        <authorList>
            <person name="Granchi Z."/>
            <person name="Peng M."/>
            <person name="de Vries R.P."/>
            <person name="Hilden K."/>
            <person name="Makela M.R."/>
            <person name="Grigoriev I."/>
            <person name="Riley R."/>
        </authorList>
    </citation>
    <scope>NUCLEOTIDE SEQUENCE [LARGE SCALE GENOMIC DNA]</scope>
    <source>
        <strain evidence="1 2">FBCC195</strain>
    </source>
</reference>
<evidence type="ECO:0000313" key="2">
    <source>
        <dbReference type="Proteomes" id="UP000186601"/>
    </source>
</evidence>
<organism evidence="1 2">
    <name type="scientific">Hermanssonia centrifuga</name>
    <dbReference type="NCBI Taxonomy" id="98765"/>
    <lineage>
        <taxon>Eukaryota</taxon>
        <taxon>Fungi</taxon>
        <taxon>Dikarya</taxon>
        <taxon>Basidiomycota</taxon>
        <taxon>Agaricomycotina</taxon>
        <taxon>Agaricomycetes</taxon>
        <taxon>Polyporales</taxon>
        <taxon>Meruliaceae</taxon>
        <taxon>Hermanssonia</taxon>
    </lineage>
</organism>
<name>A0A2R6NKE1_9APHY</name>
<proteinExistence type="predicted"/>
<dbReference type="EMBL" id="MLYV02001131">
    <property type="protein sequence ID" value="PSR72854.1"/>
    <property type="molecule type" value="Genomic_DNA"/>
</dbReference>
<feature type="non-terminal residue" evidence="1">
    <location>
        <position position="1"/>
    </location>
</feature>
<accession>A0A2R6NKE1</accession>
<sequence length="102" mass="11156">NPASAFSTALPSPWQAIETTSGAFEVDHMEARNMRADLPTVIVRNDYPCGFPENCMEIITYPPQKPYANRIVAPTMLQATSSAASVDRSVAQNVSVERRVSI</sequence>
<keyword evidence="2" id="KW-1185">Reference proteome</keyword>
<dbReference type="AlphaFoldDB" id="A0A2R6NKE1"/>
<evidence type="ECO:0000313" key="1">
    <source>
        <dbReference type="EMBL" id="PSR72854.1"/>
    </source>
</evidence>